<dbReference type="FunCoup" id="D6TQ63">
    <property type="interactions" value="349"/>
</dbReference>
<dbReference type="Proteomes" id="UP000004508">
    <property type="component" value="Unassembled WGS sequence"/>
</dbReference>
<feature type="transmembrane region" description="Helical" evidence="5">
    <location>
        <begin position="413"/>
        <end position="433"/>
    </location>
</feature>
<dbReference type="PANTHER" id="PTHR42770">
    <property type="entry name" value="AMINO ACID TRANSPORTER-RELATED"/>
    <property type="match status" value="1"/>
</dbReference>
<keyword evidence="8" id="KW-1185">Reference proteome</keyword>
<dbReference type="InterPro" id="IPR004841">
    <property type="entry name" value="AA-permease/SLC12A_dom"/>
</dbReference>
<evidence type="ECO:0000256" key="5">
    <source>
        <dbReference type="SAM" id="Phobius"/>
    </source>
</evidence>
<comment type="subcellular location">
    <subcellularLocation>
        <location evidence="1">Membrane</location>
        <topology evidence="1">Multi-pass membrane protein</topology>
    </subcellularLocation>
</comment>
<feature type="transmembrane region" description="Helical" evidence="5">
    <location>
        <begin position="61"/>
        <end position="78"/>
    </location>
</feature>
<accession>D6TQ63</accession>
<feature type="transmembrane region" description="Helical" evidence="5">
    <location>
        <begin position="346"/>
        <end position="366"/>
    </location>
</feature>
<dbReference type="Gene3D" id="1.20.1740.10">
    <property type="entry name" value="Amino acid/polyamine transporter I"/>
    <property type="match status" value="1"/>
</dbReference>
<evidence type="ECO:0000256" key="3">
    <source>
        <dbReference type="ARBA" id="ARBA00022989"/>
    </source>
</evidence>
<dbReference type="InterPro" id="IPR050367">
    <property type="entry name" value="APC_superfamily"/>
</dbReference>
<feature type="transmembrane region" description="Helical" evidence="5">
    <location>
        <begin position="30"/>
        <end position="55"/>
    </location>
</feature>
<protein>
    <submittedName>
        <fullName evidence="7">Amino acid permease-associated region</fullName>
    </submittedName>
</protein>
<feature type="transmembrane region" description="Helical" evidence="5">
    <location>
        <begin position="445"/>
        <end position="463"/>
    </location>
</feature>
<evidence type="ECO:0000256" key="4">
    <source>
        <dbReference type="ARBA" id="ARBA00023136"/>
    </source>
</evidence>
<dbReference type="Pfam" id="PF00324">
    <property type="entry name" value="AA_permease"/>
    <property type="match status" value="1"/>
</dbReference>
<feature type="transmembrane region" description="Helical" evidence="5">
    <location>
        <begin position="208"/>
        <end position="227"/>
    </location>
</feature>
<dbReference type="AlphaFoldDB" id="D6TQ63"/>
<keyword evidence="3 5" id="KW-1133">Transmembrane helix</keyword>
<feature type="domain" description="Amino acid permease/ SLC12A" evidence="6">
    <location>
        <begin position="42"/>
        <end position="472"/>
    </location>
</feature>
<dbReference type="GO" id="GO:0055085">
    <property type="term" value="P:transmembrane transport"/>
    <property type="evidence" value="ECO:0007669"/>
    <property type="project" value="InterPro"/>
</dbReference>
<evidence type="ECO:0000256" key="2">
    <source>
        <dbReference type="ARBA" id="ARBA00022692"/>
    </source>
</evidence>
<feature type="transmembrane region" description="Helical" evidence="5">
    <location>
        <begin position="292"/>
        <end position="325"/>
    </location>
</feature>
<evidence type="ECO:0000313" key="7">
    <source>
        <dbReference type="EMBL" id="EFH85711.1"/>
    </source>
</evidence>
<dbReference type="eggNOG" id="COG0531">
    <property type="taxonomic scope" value="Bacteria"/>
</dbReference>
<dbReference type="GO" id="GO:0016020">
    <property type="term" value="C:membrane"/>
    <property type="evidence" value="ECO:0007669"/>
    <property type="project" value="UniProtKB-SubCell"/>
</dbReference>
<organism evidence="7 8">
    <name type="scientific">Ktedonobacter racemifer DSM 44963</name>
    <dbReference type="NCBI Taxonomy" id="485913"/>
    <lineage>
        <taxon>Bacteria</taxon>
        <taxon>Bacillati</taxon>
        <taxon>Chloroflexota</taxon>
        <taxon>Ktedonobacteria</taxon>
        <taxon>Ktedonobacterales</taxon>
        <taxon>Ktedonobacteraceae</taxon>
        <taxon>Ktedonobacter</taxon>
    </lineage>
</organism>
<sequence>MSQDTLSEALVPHDEPTTKLRAGRLGLFDALAQSVGLLALEMGIALSISFVAASAGVASPLAYLIAGLASLCLAYVFLQFSRRIAHAGSLYTYITQGLGAGYGFLGGWMYAGAFAVGVSFTLAISSLFTATVLEHLFGITLPWLLPFVVLLLALGACAFFDIRLSTRVVLLLSAVGAGAVLLLALLILRHGRAEGFSLVPLLPSASPGGLSAVFFGVIFAFTSFIGFESSTVLGEETHRAQRVIPRAVMLAIVVGLVFYVLVSYSFVIGYGTTHIDALARDQTPLDTLATRYGGTLFASLLDLVVAISGWTASLAGLTLASRMLFAMARDRRFPFLLSRTHQRHKTPIVAIGVVLGITFLLGLTLGVLLGPFLFYGFLAITASLLILLAYILASLSWVMVSLRNKGTASPLRLVINLLLPVIAIIISAIAAYSSVVPVPAPPLMYAPYIALGWIVLGNLLLLWHHWQHRKTGHALKQSA</sequence>
<proteinExistence type="predicted"/>
<evidence type="ECO:0000313" key="8">
    <source>
        <dbReference type="Proteomes" id="UP000004508"/>
    </source>
</evidence>
<dbReference type="OrthoDB" id="9762947at2"/>
<evidence type="ECO:0000256" key="1">
    <source>
        <dbReference type="ARBA" id="ARBA00004141"/>
    </source>
</evidence>
<dbReference type="PANTHER" id="PTHR42770:SF7">
    <property type="entry name" value="MEMBRANE PROTEIN"/>
    <property type="match status" value="1"/>
</dbReference>
<dbReference type="STRING" id="485913.Krac_6941"/>
<keyword evidence="2 5" id="KW-0812">Transmembrane</keyword>
<reference evidence="7 8" key="1">
    <citation type="journal article" date="2011" name="Stand. Genomic Sci.">
        <title>Non-contiguous finished genome sequence and contextual data of the filamentous soil bacterium Ktedonobacter racemifer type strain (SOSP1-21).</title>
        <authorList>
            <person name="Chang Y.J."/>
            <person name="Land M."/>
            <person name="Hauser L."/>
            <person name="Chertkov O."/>
            <person name="Del Rio T.G."/>
            <person name="Nolan M."/>
            <person name="Copeland A."/>
            <person name="Tice H."/>
            <person name="Cheng J.F."/>
            <person name="Lucas S."/>
            <person name="Han C."/>
            <person name="Goodwin L."/>
            <person name="Pitluck S."/>
            <person name="Ivanova N."/>
            <person name="Ovchinikova G."/>
            <person name="Pati A."/>
            <person name="Chen A."/>
            <person name="Palaniappan K."/>
            <person name="Mavromatis K."/>
            <person name="Liolios K."/>
            <person name="Brettin T."/>
            <person name="Fiebig A."/>
            <person name="Rohde M."/>
            <person name="Abt B."/>
            <person name="Goker M."/>
            <person name="Detter J.C."/>
            <person name="Woyke T."/>
            <person name="Bristow J."/>
            <person name="Eisen J.A."/>
            <person name="Markowitz V."/>
            <person name="Hugenholtz P."/>
            <person name="Kyrpides N.C."/>
            <person name="Klenk H.P."/>
            <person name="Lapidus A."/>
        </authorList>
    </citation>
    <scope>NUCLEOTIDE SEQUENCE [LARGE SCALE GENOMIC DNA]</scope>
    <source>
        <strain evidence="8">DSM 44963</strain>
    </source>
</reference>
<feature type="transmembrane region" description="Helical" evidence="5">
    <location>
        <begin position="99"/>
        <end position="123"/>
    </location>
</feature>
<gene>
    <name evidence="7" type="ORF">Krac_6941</name>
</gene>
<name>D6TQ63_KTERA</name>
<dbReference type="InParanoid" id="D6TQ63"/>
<comment type="caution">
    <text evidence="7">The sequence shown here is derived from an EMBL/GenBank/DDBJ whole genome shotgun (WGS) entry which is preliminary data.</text>
</comment>
<keyword evidence="4 5" id="KW-0472">Membrane</keyword>
<feature type="transmembrane region" description="Helical" evidence="5">
    <location>
        <begin position="372"/>
        <end position="393"/>
    </location>
</feature>
<feature type="transmembrane region" description="Helical" evidence="5">
    <location>
        <begin position="248"/>
        <end position="272"/>
    </location>
</feature>
<feature type="transmembrane region" description="Helical" evidence="5">
    <location>
        <begin position="143"/>
        <end position="162"/>
    </location>
</feature>
<dbReference type="PIRSF" id="PIRSF006060">
    <property type="entry name" value="AA_transporter"/>
    <property type="match status" value="1"/>
</dbReference>
<dbReference type="EMBL" id="ADVG01000002">
    <property type="protein sequence ID" value="EFH85711.1"/>
    <property type="molecule type" value="Genomic_DNA"/>
</dbReference>
<feature type="transmembrane region" description="Helical" evidence="5">
    <location>
        <begin position="169"/>
        <end position="188"/>
    </location>
</feature>
<dbReference type="RefSeq" id="WP_007909412.1">
    <property type="nucleotide sequence ID" value="NZ_ADVG01000002.1"/>
</dbReference>
<evidence type="ECO:0000259" key="6">
    <source>
        <dbReference type="Pfam" id="PF00324"/>
    </source>
</evidence>